<gene>
    <name evidence="2" type="ORF">Tco_0629940</name>
</gene>
<dbReference type="InterPro" id="IPR029058">
    <property type="entry name" value="AB_hydrolase_fold"/>
</dbReference>
<keyword evidence="3" id="KW-1185">Reference proteome</keyword>
<keyword evidence="2" id="KW-0378">Hydrolase</keyword>
<dbReference type="PRINTS" id="PR00724">
    <property type="entry name" value="CRBOXYPTASEC"/>
</dbReference>
<reference evidence="2" key="1">
    <citation type="journal article" date="2022" name="Int. J. Mol. Sci.">
        <title>Draft Genome of Tanacetum Coccineum: Genomic Comparison of Closely Related Tanacetum-Family Plants.</title>
        <authorList>
            <person name="Yamashiro T."/>
            <person name="Shiraishi A."/>
            <person name="Nakayama K."/>
            <person name="Satake H."/>
        </authorList>
    </citation>
    <scope>NUCLEOTIDE SEQUENCE</scope>
</reference>
<dbReference type="PANTHER" id="PTHR11802">
    <property type="entry name" value="SERINE PROTEASE FAMILY S10 SERINE CARBOXYPEPTIDASE"/>
    <property type="match status" value="1"/>
</dbReference>
<accession>A0ABQ4WUL6</accession>
<dbReference type="SUPFAM" id="SSF53474">
    <property type="entry name" value="alpha/beta-Hydrolases"/>
    <property type="match status" value="1"/>
</dbReference>
<dbReference type="Pfam" id="PF00450">
    <property type="entry name" value="Peptidase_S10"/>
    <property type="match status" value="2"/>
</dbReference>
<keyword evidence="2" id="KW-0121">Carboxypeptidase</keyword>
<dbReference type="InterPro" id="IPR001563">
    <property type="entry name" value="Peptidase_S10"/>
</dbReference>
<proteinExistence type="inferred from homology"/>
<keyword evidence="2" id="KW-0645">Protease</keyword>
<evidence type="ECO:0000256" key="1">
    <source>
        <dbReference type="ARBA" id="ARBA00009431"/>
    </source>
</evidence>
<evidence type="ECO:0000313" key="3">
    <source>
        <dbReference type="Proteomes" id="UP001151760"/>
    </source>
</evidence>
<name>A0ABQ4WUL6_9ASTR</name>
<dbReference type="Proteomes" id="UP001151760">
    <property type="component" value="Unassembled WGS sequence"/>
</dbReference>
<comment type="similarity">
    <text evidence="1">Belongs to the peptidase S10 family.</text>
</comment>
<evidence type="ECO:0000313" key="2">
    <source>
        <dbReference type="EMBL" id="GJS56578.1"/>
    </source>
</evidence>
<dbReference type="GO" id="GO:0004180">
    <property type="term" value="F:carboxypeptidase activity"/>
    <property type="evidence" value="ECO:0007669"/>
    <property type="project" value="UniProtKB-KW"/>
</dbReference>
<sequence length="321" mass="36651">MDPNSWTKLANIIYLDGPTLTGYSYTTTDEAAYSSDTLSASQTAEFVRKFVKDHPRFLKNPFYVTGISYSGIVIPMITEEIYEGNEQGLKPISTKNACNGEYAEANDSDLLCMSRIDEVNKRVKDINMSQILEPNCDATTNLLKAENPIRTRKKRSEWENPIKILHEQTSLKDTFTGCQPDYYYATIWATIDNMVMKAILMLRKFGRVDEQFLCNMDMKYHYGYTKLPLYEFNVPSSIVYHEELIKRNCRALIFSGDHDMTVPHLGTLKWIQSLDLTITESDWDVWCSDGQVAGYKTTYAIVKTDPSAFVSKVFSSLLIPS</sequence>
<dbReference type="PANTHER" id="PTHR11802:SF382">
    <property type="entry name" value="PEPTIDASE S10, SERINE CARBOXYPEPTIDASE, ALPHA_BETA HYDROLASE"/>
    <property type="match status" value="1"/>
</dbReference>
<comment type="caution">
    <text evidence="2">The sequence shown here is derived from an EMBL/GenBank/DDBJ whole genome shotgun (WGS) entry which is preliminary data.</text>
</comment>
<dbReference type="Gene3D" id="3.40.50.1820">
    <property type="entry name" value="alpha/beta hydrolase"/>
    <property type="match status" value="1"/>
</dbReference>
<dbReference type="EMBL" id="BQNB010008946">
    <property type="protein sequence ID" value="GJS56578.1"/>
    <property type="molecule type" value="Genomic_DNA"/>
</dbReference>
<protein>
    <submittedName>
        <fullName evidence="2">Peptidase S10, serine carboxypeptidase, alpha/beta hydrolase fold protein</fullName>
    </submittedName>
</protein>
<reference evidence="2" key="2">
    <citation type="submission" date="2022-01" db="EMBL/GenBank/DDBJ databases">
        <authorList>
            <person name="Yamashiro T."/>
            <person name="Shiraishi A."/>
            <person name="Satake H."/>
            <person name="Nakayama K."/>
        </authorList>
    </citation>
    <scope>NUCLEOTIDE SEQUENCE</scope>
</reference>
<organism evidence="2 3">
    <name type="scientific">Tanacetum coccineum</name>
    <dbReference type="NCBI Taxonomy" id="301880"/>
    <lineage>
        <taxon>Eukaryota</taxon>
        <taxon>Viridiplantae</taxon>
        <taxon>Streptophyta</taxon>
        <taxon>Embryophyta</taxon>
        <taxon>Tracheophyta</taxon>
        <taxon>Spermatophyta</taxon>
        <taxon>Magnoliopsida</taxon>
        <taxon>eudicotyledons</taxon>
        <taxon>Gunneridae</taxon>
        <taxon>Pentapetalae</taxon>
        <taxon>asterids</taxon>
        <taxon>campanulids</taxon>
        <taxon>Asterales</taxon>
        <taxon>Asteraceae</taxon>
        <taxon>Asteroideae</taxon>
        <taxon>Anthemideae</taxon>
        <taxon>Anthemidinae</taxon>
        <taxon>Tanacetum</taxon>
    </lineage>
</organism>